<evidence type="ECO:0000313" key="1">
    <source>
        <dbReference type="EMBL" id="KAL3583880.1"/>
    </source>
</evidence>
<evidence type="ECO:0000313" key="2">
    <source>
        <dbReference type="Proteomes" id="UP000309997"/>
    </source>
</evidence>
<dbReference type="Proteomes" id="UP000309997">
    <property type="component" value="Unassembled WGS sequence"/>
</dbReference>
<proteinExistence type="predicted"/>
<sequence length="276" mass="31654">MMELAKTGEINKPIGDEEANEFLKLMRYSEYSVDITQDSIQHLVGGIQATNYIYFTDDELDHEATGHNKPLHITIKCKDYMIAKVLIDNGSTLNVLPRHVLDKMPVDVSHMKPSTMTARAYNGSPKPIIRSIDVELIIGPKPFQLTLQVKFIIHGNLVTVRVEKTLSMMRNMSIPYIETEESKDGNLHVFEVLNVEWVPKNTIRRKLEISEAAKMAAKYFLKHGFPFKYDLSTRMSERINVIKMKCVDHRFGIGFKPGKANFKREAEIRREETSPD</sequence>
<reference evidence="1 2" key="1">
    <citation type="journal article" date="2024" name="Plant Biotechnol. J.">
        <title>Genome and CRISPR/Cas9 system of a widespread forest tree (Populus alba) in the world.</title>
        <authorList>
            <person name="Liu Y.J."/>
            <person name="Jiang P.F."/>
            <person name="Han X.M."/>
            <person name="Li X.Y."/>
            <person name="Wang H.M."/>
            <person name="Wang Y.J."/>
            <person name="Wang X.X."/>
            <person name="Zeng Q.Y."/>
        </authorList>
    </citation>
    <scope>NUCLEOTIDE SEQUENCE [LARGE SCALE GENOMIC DNA]</scope>
    <source>
        <strain evidence="2">cv. PAL-ZL1</strain>
    </source>
</reference>
<protein>
    <submittedName>
        <fullName evidence="1">Uncharacterized protein</fullName>
    </submittedName>
</protein>
<gene>
    <name evidence="1" type="ORF">D5086_014941</name>
</gene>
<comment type="caution">
    <text evidence="1">The sequence shown here is derived from an EMBL/GenBank/DDBJ whole genome shotgun (WGS) entry which is preliminary data.</text>
</comment>
<dbReference type="EMBL" id="RCHU02000007">
    <property type="protein sequence ID" value="KAL3583880.1"/>
    <property type="molecule type" value="Genomic_DNA"/>
</dbReference>
<keyword evidence="2" id="KW-1185">Reference proteome</keyword>
<accession>A0ACC4BZ42</accession>
<name>A0ACC4BZ42_POPAL</name>
<organism evidence="1 2">
    <name type="scientific">Populus alba</name>
    <name type="common">White poplar</name>
    <dbReference type="NCBI Taxonomy" id="43335"/>
    <lineage>
        <taxon>Eukaryota</taxon>
        <taxon>Viridiplantae</taxon>
        <taxon>Streptophyta</taxon>
        <taxon>Embryophyta</taxon>
        <taxon>Tracheophyta</taxon>
        <taxon>Spermatophyta</taxon>
        <taxon>Magnoliopsida</taxon>
        <taxon>eudicotyledons</taxon>
        <taxon>Gunneridae</taxon>
        <taxon>Pentapetalae</taxon>
        <taxon>rosids</taxon>
        <taxon>fabids</taxon>
        <taxon>Malpighiales</taxon>
        <taxon>Salicaceae</taxon>
        <taxon>Saliceae</taxon>
        <taxon>Populus</taxon>
    </lineage>
</organism>